<keyword evidence="1" id="KW-0472">Membrane</keyword>
<dbReference type="Proteomes" id="UP001652600">
    <property type="component" value="Chromosome 3"/>
</dbReference>
<organism evidence="2">
    <name type="scientific">Cucumis melo</name>
    <name type="common">Muskmelon</name>
    <dbReference type="NCBI Taxonomy" id="3656"/>
    <lineage>
        <taxon>Eukaryota</taxon>
        <taxon>Viridiplantae</taxon>
        <taxon>Streptophyta</taxon>
        <taxon>Embryophyta</taxon>
        <taxon>Tracheophyta</taxon>
        <taxon>Spermatophyta</taxon>
        <taxon>Magnoliopsida</taxon>
        <taxon>eudicotyledons</taxon>
        <taxon>Gunneridae</taxon>
        <taxon>Pentapetalae</taxon>
        <taxon>rosids</taxon>
        <taxon>fabids</taxon>
        <taxon>Cucurbitales</taxon>
        <taxon>Cucurbitaceae</taxon>
        <taxon>Benincaseae</taxon>
        <taxon>Cucumis</taxon>
    </lineage>
</organism>
<evidence type="ECO:0000313" key="2">
    <source>
        <dbReference type="EnsemblPlants" id="MELO3C011248.2.1"/>
    </source>
</evidence>
<feature type="transmembrane region" description="Helical" evidence="1">
    <location>
        <begin position="458"/>
        <end position="485"/>
    </location>
</feature>
<keyword evidence="1" id="KW-1133">Transmembrane helix</keyword>
<dbReference type="RefSeq" id="XP_050938863.1">
    <property type="nucleotide sequence ID" value="XM_051082906.1"/>
</dbReference>
<dbReference type="Pfam" id="PF03140">
    <property type="entry name" value="DUF247"/>
    <property type="match status" value="1"/>
</dbReference>
<keyword evidence="1" id="KW-0812">Transmembrane</keyword>
<name>A0A9I9D121_CUCME</name>
<keyword evidence="3" id="KW-1185">Reference proteome</keyword>
<dbReference type="PANTHER" id="PTHR31170:SF20">
    <property type="entry name" value="DUF247 DOMAIN PROTEIN"/>
    <property type="match status" value="1"/>
</dbReference>
<dbReference type="EnsemblPlants" id="MELO3C011248.2.1">
    <property type="protein sequence ID" value="MELO3C011248.2.1"/>
    <property type="gene ID" value="MELO3C011248.2"/>
</dbReference>
<evidence type="ECO:0000313" key="3">
    <source>
        <dbReference type="Proteomes" id="UP001652600"/>
    </source>
</evidence>
<evidence type="ECO:0000256" key="1">
    <source>
        <dbReference type="SAM" id="Phobius"/>
    </source>
</evidence>
<dbReference type="InterPro" id="IPR004158">
    <property type="entry name" value="DUF247_pln"/>
</dbReference>
<dbReference type="AlphaFoldDB" id="A0A9I9D121"/>
<reference evidence="4" key="2">
    <citation type="submission" date="2025-05" db="UniProtKB">
        <authorList>
            <consortium name="RefSeq"/>
        </authorList>
    </citation>
    <scope>IDENTIFICATION</scope>
    <source>
        <tissue evidence="4">Stem</tissue>
    </source>
</reference>
<gene>
    <name evidence="4" type="primary">LOC127148703</name>
</gene>
<dbReference type="Gramene" id="MELO3C011248.2.1">
    <property type="protein sequence ID" value="MELO3C011248.2.1"/>
    <property type="gene ID" value="MELO3C011248.2"/>
</dbReference>
<protein>
    <submittedName>
        <fullName evidence="4">UPF0481 protein At3g47200-like</fullName>
    </submittedName>
</protein>
<dbReference type="KEGG" id="cmo:127148703"/>
<accession>A0A9I9D121</accession>
<reference evidence="2" key="1">
    <citation type="submission" date="2023-03" db="UniProtKB">
        <authorList>
            <consortium name="EnsemblPlants"/>
        </authorList>
    </citation>
    <scope>IDENTIFICATION</scope>
</reference>
<proteinExistence type="predicted"/>
<sequence length="487" mass="56389">MENSEIEMIQANHDITYKVEEPITGDADQELCVNVVMFIKNILEQVPQVNPKICIYRISKEVRELNDRAYAPQFISIGPFHYHTRQDLIANEYYKYQGFNNFLRRISINNEQIESMEGSQVKINTVKFLVEKCHGLMKEAWNCYADQINMMEEEFVGMMLVDACFIVEFLILLRGRVSNIQRIISKIDSKFYQGALYEILGDLIKLENQVPFFLLQSLFDLITKDDLPLVGTHERASLMDLTCFAFKIFVVAGYHLNYMYDKTTPKHLVDFSSIFFMSAPTYVEDNHKYVHTKDRWCISPSVTTLWEAGVTIKPSYVESCLTSISFENGVLNIPHINMGKTFEIMIRNLIAFDHYPAGNKNMYAVEYVSFLHDLMKEEQDVHLLVKVGVIVNSVGGGDKYILDFFNNLSRYNMVSPFSQFGEIAETLHVYCNRRRNRAKRYWNKAKVTLRHDYFTTPWTTISVIAATFLILLTLLQTIFSAISAFPG</sequence>
<dbReference type="GeneID" id="127148703"/>
<dbReference type="PANTHER" id="PTHR31170">
    <property type="entry name" value="BNAC04G53230D PROTEIN"/>
    <property type="match status" value="1"/>
</dbReference>
<evidence type="ECO:0000313" key="4">
    <source>
        <dbReference type="RefSeq" id="XP_050938863.1"/>
    </source>
</evidence>